<dbReference type="PANTHER" id="PTHR30108">
    <property type="entry name" value="3-OCTAPRENYL-4-HYDROXYBENZOATE CARBOXY-LYASE-RELATED"/>
    <property type="match status" value="1"/>
</dbReference>
<reference evidence="5" key="1">
    <citation type="submission" date="2016-09" db="EMBL/GenBank/DDBJ databases">
        <authorList>
            <person name="Strepis N."/>
        </authorList>
    </citation>
    <scope>NUCLEOTIDE SEQUENCE [LARGE SCALE GENOMIC DNA]</scope>
</reference>
<dbReference type="Gene3D" id="3.40.1670.10">
    <property type="entry name" value="UbiD C-terminal domain-like"/>
    <property type="match status" value="1"/>
</dbReference>
<dbReference type="SUPFAM" id="SSF143968">
    <property type="entry name" value="UbiD C-terminal domain-like"/>
    <property type="match status" value="1"/>
</dbReference>
<feature type="domain" description="3-octaprenyl-4-hydroxybenzoate carboxy-lyase-like Rift-related" evidence="1">
    <location>
        <begin position="125"/>
        <end position="332"/>
    </location>
</feature>
<dbReference type="Pfam" id="PF01977">
    <property type="entry name" value="UbiD"/>
    <property type="match status" value="1"/>
</dbReference>
<evidence type="ECO:0000259" key="2">
    <source>
        <dbReference type="Pfam" id="PF20695"/>
    </source>
</evidence>
<dbReference type="GO" id="GO:0008694">
    <property type="term" value="F:4-hydroxy-3-polyprenylbenzoate decarboxylase activity"/>
    <property type="evidence" value="ECO:0007669"/>
    <property type="project" value="TreeGrafter"/>
</dbReference>
<sequence length="503" mass="54830">MTQIHQTSQNINDTIHDLRSALDYLRDMPGQLLETDTEVDCDAEVSGVYRHVGAGGTVARPTKEGPAMVFNNVKGFDDAKVAIGLLSSRKRVAALLGMDEQYLGLQIGQKLAETIPPAPIAEGKHIDCQEVVHLATDPDFDLRRLVPAPTNTPEDAGPYVTMGLIAGHSPFNSDTDVTIHRLCIESKDTMGMWITPGSRHLGAFFEQWKEKGEDMPVTVSIGLDPAVYMCAGFEAPTTPLGYNELQIAGGIRGRAVELAPALTVPETCIAHAEYVIEGYLSITDTVREDVNTNTGKAMPEFPGYTGEAKPELPVIHVTAVTHREHPIMQSCIGPSHEHVSMAGIPTEASIYKMVETAIPGRLLNVHAAPCGGGKFVAVLQFKKSSINDEGRQRNAAMLAFSAFSELKHVFLVDEDVDIFDMSDVMWAMTTRFQADTGLITIPGAHCHVLDPSNDPAFAPSIRVHGIACKAIFDCTVPYDLKDEFQRCRFLDIDQDKWAAELAH</sequence>
<dbReference type="Pfam" id="PF20695">
    <property type="entry name" value="UbiD_N"/>
    <property type="match status" value="1"/>
</dbReference>
<dbReference type="SUPFAM" id="SSF50475">
    <property type="entry name" value="FMN-binding split barrel"/>
    <property type="match status" value="1"/>
</dbReference>
<dbReference type="RefSeq" id="WP_211482977.1">
    <property type="nucleotide sequence ID" value="NZ_FQTT01000009.1"/>
</dbReference>
<dbReference type="STRING" id="1892869.ACGLYG10_0976"/>
<proteinExistence type="predicted"/>
<organism evidence="4 5">
    <name type="scientific">Actinomyces glycerinitolerans</name>
    <dbReference type="NCBI Taxonomy" id="1892869"/>
    <lineage>
        <taxon>Bacteria</taxon>
        <taxon>Bacillati</taxon>
        <taxon>Actinomycetota</taxon>
        <taxon>Actinomycetes</taxon>
        <taxon>Actinomycetales</taxon>
        <taxon>Actinomycetaceae</taxon>
        <taxon>Actinomyces</taxon>
    </lineage>
</organism>
<evidence type="ECO:0000313" key="5">
    <source>
        <dbReference type="Proteomes" id="UP000184291"/>
    </source>
</evidence>
<dbReference type="Pfam" id="PF20696">
    <property type="entry name" value="UbiD_C"/>
    <property type="match status" value="1"/>
</dbReference>
<protein>
    <submittedName>
        <fullName evidence="4">3-octaprenyl-4-hydroxybenzoate carboxy-lyase</fullName>
    </submittedName>
</protein>
<dbReference type="InterPro" id="IPR048304">
    <property type="entry name" value="UbiD_Rift_dom"/>
</dbReference>
<keyword evidence="4" id="KW-0456">Lyase</keyword>
<dbReference type="InterPro" id="IPR002830">
    <property type="entry name" value="UbiD"/>
</dbReference>
<dbReference type="InterPro" id="IPR049383">
    <property type="entry name" value="UbiD-like_N"/>
</dbReference>
<feature type="domain" description="3-octaprenyl-4-hydroxybenzoate carboxy-lyase-like N-terminal" evidence="2">
    <location>
        <begin position="29"/>
        <end position="110"/>
    </location>
</feature>
<evidence type="ECO:0000259" key="3">
    <source>
        <dbReference type="Pfam" id="PF20696"/>
    </source>
</evidence>
<dbReference type="InterPro" id="IPR049381">
    <property type="entry name" value="UbiD-like_C"/>
</dbReference>
<name>A0A1M4RYJ1_9ACTO</name>
<feature type="domain" description="3-octaprenyl-4-hydroxybenzoate carboxy-lyase-like C-terminal" evidence="3">
    <location>
        <begin position="341"/>
        <end position="474"/>
    </location>
</feature>
<dbReference type="EMBL" id="FQTT01000009">
    <property type="protein sequence ID" value="SHE24767.1"/>
    <property type="molecule type" value="Genomic_DNA"/>
</dbReference>
<dbReference type="Proteomes" id="UP000184291">
    <property type="component" value="Unassembled WGS sequence"/>
</dbReference>
<evidence type="ECO:0000313" key="4">
    <source>
        <dbReference type="EMBL" id="SHE24767.1"/>
    </source>
</evidence>
<dbReference type="GO" id="GO:0005829">
    <property type="term" value="C:cytosol"/>
    <property type="evidence" value="ECO:0007669"/>
    <property type="project" value="TreeGrafter"/>
</dbReference>
<dbReference type="AlphaFoldDB" id="A0A1M4RYJ1"/>
<dbReference type="GO" id="GO:0006744">
    <property type="term" value="P:ubiquinone biosynthetic process"/>
    <property type="evidence" value="ECO:0007669"/>
    <property type="project" value="TreeGrafter"/>
</dbReference>
<dbReference type="PANTHER" id="PTHR30108:SF17">
    <property type="entry name" value="FERULIC ACID DECARBOXYLASE 1"/>
    <property type="match status" value="1"/>
</dbReference>
<keyword evidence="5" id="KW-1185">Reference proteome</keyword>
<evidence type="ECO:0000259" key="1">
    <source>
        <dbReference type="Pfam" id="PF01977"/>
    </source>
</evidence>
<gene>
    <name evidence="4" type="ORF">ACGLYG10_0976</name>
</gene>
<accession>A0A1M4RYJ1</accession>